<dbReference type="EMBL" id="CP158165">
    <property type="protein sequence ID" value="XBV23575.1"/>
    <property type="molecule type" value="Genomic_DNA"/>
</dbReference>
<accession>A0AAU7TA04</accession>
<protein>
    <submittedName>
        <fullName evidence="2">AAA family ATPase</fullName>
    </submittedName>
</protein>
<dbReference type="InterPro" id="IPR050625">
    <property type="entry name" value="ParA/MinD_ATPase"/>
</dbReference>
<dbReference type="RefSeq" id="WP_350276406.1">
    <property type="nucleotide sequence ID" value="NZ_CP158165.1"/>
</dbReference>
<dbReference type="InterPro" id="IPR003593">
    <property type="entry name" value="AAA+_ATPase"/>
</dbReference>
<dbReference type="GO" id="GO:0051782">
    <property type="term" value="P:negative regulation of cell division"/>
    <property type="evidence" value="ECO:0007669"/>
    <property type="project" value="TreeGrafter"/>
</dbReference>
<gene>
    <name evidence="2" type="ORF">ABN611_34025</name>
</gene>
<dbReference type="Gene3D" id="3.40.50.300">
    <property type="entry name" value="P-loop containing nucleotide triphosphate hydrolases"/>
    <property type="match status" value="1"/>
</dbReference>
<evidence type="ECO:0000259" key="1">
    <source>
        <dbReference type="SMART" id="SM00382"/>
    </source>
</evidence>
<dbReference type="PANTHER" id="PTHR43384:SF13">
    <property type="entry name" value="SLR0110 PROTEIN"/>
    <property type="match status" value="1"/>
</dbReference>
<evidence type="ECO:0000313" key="2">
    <source>
        <dbReference type="EMBL" id="XBV23575.1"/>
    </source>
</evidence>
<dbReference type="SMART" id="SM00382">
    <property type="entry name" value="AAA"/>
    <property type="match status" value="1"/>
</dbReference>
<dbReference type="AlphaFoldDB" id="A0AAU7TA04"/>
<sequence>MTIYCQPAGAPGDLIASLGGNVRSVDDLDAAWRVLGEDTSEDLVVVGSVADLAAALRFTARLRLERPAVGVILVRDQVDVALLTDALRAGVREVVTADDPAALVEACERSRSVSGRVRAELRVGEERPEEHHGKVVTVFAAKGGCGKTTLAINLAAALAAGGTHRICLVDLDLSFGDVAISVQVEPVRTISDALPMAGHLDTTGAASLLTPYRPGLDILLAPVTPGDAERIPAALVGELLGLLRTMYDFVVIDTPAQFSEHVLTAMDASDHHVLLTTPDTPALKNLRIALDMLDLLSYSRDIRSVLVNRSDSKVGLSPADVEHVVHSAISAQVPSSRNVPVSINRGTPIVFATPTHPVSQAIIRFARERLLNQPIPTRAKAFARRAEGRR</sequence>
<feature type="domain" description="AAA+ ATPase" evidence="1">
    <location>
        <begin position="133"/>
        <end position="377"/>
    </location>
</feature>
<dbReference type="GO" id="GO:0005829">
    <property type="term" value="C:cytosol"/>
    <property type="evidence" value="ECO:0007669"/>
    <property type="project" value="TreeGrafter"/>
</dbReference>
<dbReference type="Pfam" id="PF01656">
    <property type="entry name" value="CbiA"/>
    <property type="match status" value="1"/>
</dbReference>
<organism evidence="2">
    <name type="scientific">Kribbella sp. HUAS MG21</name>
    <dbReference type="NCBI Taxonomy" id="3160966"/>
    <lineage>
        <taxon>Bacteria</taxon>
        <taxon>Bacillati</taxon>
        <taxon>Actinomycetota</taxon>
        <taxon>Actinomycetes</taxon>
        <taxon>Propionibacteriales</taxon>
        <taxon>Kribbellaceae</taxon>
        <taxon>Kribbella</taxon>
    </lineage>
</organism>
<dbReference type="GO" id="GO:0005524">
    <property type="term" value="F:ATP binding"/>
    <property type="evidence" value="ECO:0007669"/>
    <property type="project" value="TreeGrafter"/>
</dbReference>
<name>A0AAU7TA04_9ACTN</name>
<dbReference type="InterPro" id="IPR002586">
    <property type="entry name" value="CobQ/CobB/MinD/ParA_Nub-bd_dom"/>
</dbReference>
<dbReference type="GO" id="GO:0016887">
    <property type="term" value="F:ATP hydrolysis activity"/>
    <property type="evidence" value="ECO:0007669"/>
    <property type="project" value="TreeGrafter"/>
</dbReference>
<dbReference type="SUPFAM" id="SSF52540">
    <property type="entry name" value="P-loop containing nucleoside triphosphate hydrolases"/>
    <property type="match status" value="1"/>
</dbReference>
<dbReference type="InterPro" id="IPR027417">
    <property type="entry name" value="P-loop_NTPase"/>
</dbReference>
<dbReference type="PANTHER" id="PTHR43384">
    <property type="entry name" value="SEPTUM SITE-DETERMINING PROTEIN MIND HOMOLOG, CHLOROPLASTIC-RELATED"/>
    <property type="match status" value="1"/>
</dbReference>
<dbReference type="GO" id="GO:0009898">
    <property type="term" value="C:cytoplasmic side of plasma membrane"/>
    <property type="evidence" value="ECO:0007669"/>
    <property type="project" value="TreeGrafter"/>
</dbReference>
<proteinExistence type="predicted"/>
<reference evidence="2" key="1">
    <citation type="submission" date="2024-06" db="EMBL/GenBank/DDBJ databases">
        <title>Kribbella sp. strain HUAS MG21 genome sequences.</title>
        <authorList>
            <person name="Mo P."/>
        </authorList>
    </citation>
    <scope>NUCLEOTIDE SEQUENCE</scope>
    <source>
        <strain evidence="2">HUAS MG21</strain>
    </source>
</reference>